<evidence type="ECO:0000313" key="4">
    <source>
        <dbReference type="EMBL" id="EOA12519.1"/>
    </source>
</evidence>
<evidence type="ECO:0000256" key="2">
    <source>
        <dbReference type="ARBA" id="ARBA00074626"/>
    </source>
</evidence>
<dbReference type="OrthoDB" id="10261753at2759"/>
<dbReference type="Proteomes" id="UP000029121">
    <property type="component" value="Unassembled WGS sequence"/>
</dbReference>
<name>R0G7Q6_9BRAS</name>
<dbReference type="InterPro" id="IPR038511">
    <property type="entry name" value="TAP42/TAP46-like_sf"/>
</dbReference>
<dbReference type="STRING" id="81985.R0G7Q6"/>
<feature type="region of interest" description="Disordered" evidence="3">
    <location>
        <begin position="193"/>
        <end position="215"/>
    </location>
</feature>
<evidence type="ECO:0000256" key="1">
    <source>
        <dbReference type="ARBA" id="ARBA00034730"/>
    </source>
</evidence>
<dbReference type="EMBL" id="KB870812">
    <property type="protein sequence ID" value="EOA12519.1"/>
    <property type="molecule type" value="Genomic_DNA"/>
</dbReference>
<feature type="non-terminal residue" evidence="4">
    <location>
        <position position="1"/>
    </location>
</feature>
<dbReference type="GO" id="GO:0031929">
    <property type="term" value="P:TOR signaling"/>
    <property type="evidence" value="ECO:0007669"/>
    <property type="project" value="UniProtKB-ARBA"/>
</dbReference>
<sequence>QISIWGTLKQNIPKDISVILSHLLNSFSFPVMGGLAMEELPLSALFEQARKIHLAASESGVDQDVVKKGCEMFQKCEDMIGKLGLFSSNETKEDISTNNLKYLLVPYYLAELTAKVIQEDHIQILKAAYAKLKEFFTFCEAMELVPDEELEAASRGGSGAAADLRGLKIARFKRRKAAEAKLLEIKERKERRGRSTKAGALSTPVEAGEEDIPDDDCEEEREAWLSSINLAICKAIDLMEILKIEEKMLSEVKERQLKDGEDGFSRVALDDRTKQAENRHRDTAARVQYSNPTQPITCATFAQDVLEGRASVSQGHEHKHQPLIFGPASIVGGPLSTQRERMIAQVFQPSHRMPTMCIEDAGLTEMNIMNEWQEQTKKAIEEATTSWHNDKPLRRKEEDEEEDDEDEEAVMKARAFDDWKDDNPRGAGNKKLTPCG</sequence>
<evidence type="ECO:0000313" key="5">
    <source>
        <dbReference type="Proteomes" id="UP000029121"/>
    </source>
</evidence>
<dbReference type="KEGG" id="crb:17875881"/>
<dbReference type="PANTHER" id="PTHR10933:SF9">
    <property type="entry name" value="IMMUNOGLOBULIN-BINDING PROTEIN 1"/>
    <property type="match status" value="1"/>
</dbReference>
<organism evidence="4 5">
    <name type="scientific">Capsella rubella</name>
    <dbReference type="NCBI Taxonomy" id="81985"/>
    <lineage>
        <taxon>Eukaryota</taxon>
        <taxon>Viridiplantae</taxon>
        <taxon>Streptophyta</taxon>
        <taxon>Embryophyta</taxon>
        <taxon>Tracheophyta</taxon>
        <taxon>Spermatophyta</taxon>
        <taxon>Magnoliopsida</taxon>
        <taxon>eudicotyledons</taxon>
        <taxon>Gunneridae</taxon>
        <taxon>Pentapetalae</taxon>
        <taxon>rosids</taxon>
        <taxon>malvids</taxon>
        <taxon>Brassicales</taxon>
        <taxon>Brassicaceae</taxon>
        <taxon>Camelineae</taxon>
        <taxon>Capsella</taxon>
    </lineage>
</organism>
<gene>
    <name evidence="4" type="ORF">CARUB_v10026426mg</name>
</gene>
<dbReference type="Gene3D" id="1.25.40.540">
    <property type="entry name" value="TAP42-like family"/>
    <property type="match status" value="1"/>
</dbReference>
<dbReference type="GO" id="GO:0005829">
    <property type="term" value="C:cytosol"/>
    <property type="evidence" value="ECO:0007669"/>
    <property type="project" value="TreeGrafter"/>
</dbReference>
<dbReference type="PANTHER" id="PTHR10933">
    <property type="entry name" value="IMMUNOGLOBULIN-BINDING PROTEIN 1"/>
    <property type="match status" value="1"/>
</dbReference>
<dbReference type="GO" id="GO:0035303">
    <property type="term" value="P:regulation of dephosphorylation"/>
    <property type="evidence" value="ECO:0007669"/>
    <property type="project" value="TreeGrafter"/>
</dbReference>
<feature type="compositionally biased region" description="Basic and acidic residues" evidence="3">
    <location>
        <begin position="409"/>
        <end position="424"/>
    </location>
</feature>
<protein>
    <recommendedName>
        <fullName evidence="2">PP2A regulatory subunit TAP46</fullName>
    </recommendedName>
</protein>
<evidence type="ECO:0000256" key="3">
    <source>
        <dbReference type="SAM" id="MobiDB-lite"/>
    </source>
</evidence>
<comment type="similarity">
    <text evidence="1">Belongs to the IGBP1/TAP42 family.</text>
</comment>
<dbReference type="Pfam" id="PF04177">
    <property type="entry name" value="TAP42"/>
    <property type="match status" value="1"/>
</dbReference>
<dbReference type="GO" id="GO:0051721">
    <property type="term" value="F:protein phosphatase 2A binding"/>
    <property type="evidence" value="ECO:0007669"/>
    <property type="project" value="TreeGrafter"/>
</dbReference>
<dbReference type="InterPro" id="IPR007304">
    <property type="entry name" value="TAP46-like"/>
</dbReference>
<proteinExistence type="inferred from homology"/>
<accession>R0G7Q6</accession>
<dbReference type="FunFam" id="1.25.40.540:FF:000002">
    <property type="entry name" value="PP2A regulatory subunit TAP46"/>
    <property type="match status" value="1"/>
</dbReference>
<dbReference type="eggNOG" id="KOG2830">
    <property type="taxonomic scope" value="Eukaryota"/>
</dbReference>
<feature type="compositionally biased region" description="Basic and acidic residues" evidence="3">
    <location>
        <begin position="388"/>
        <end position="397"/>
    </location>
</feature>
<feature type="region of interest" description="Disordered" evidence="3">
    <location>
        <begin position="382"/>
        <end position="436"/>
    </location>
</feature>
<reference evidence="5" key="1">
    <citation type="journal article" date="2013" name="Nat. Genet.">
        <title>The Capsella rubella genome and the genomic consequences of rapid mating system evolution.</title>
        <authorList>
            <person name="Slotte T."/>
            <person name="Hazzouri K.M."/>
            <person name="Agren J.A."/>
            <person name="Koenig D."/>
            <person name="Maumus F."/>
            <person name="Guo Y.L."/>
            <person name="Steige K."/>
            <person name="Platts A.E."/>
            <person name="Escobar J.S."/>
            <person name="Newman L.K."/>
            <person name="Wang W."/>
            <person name="Mandakova T."/>
            <person name="Vello E."/>
            <person name="Smith L.M."/>
            <person name="Henz S.R."/>
            <person name="Steffen J."/>
            <person name="Takuno S."/>
            <person name="Brandvain Y."/>
            <person name="Coop G."/>
            <person name="Andolfatto P."/>
            <person name="Hu T.T."/>
            <person name="Blanchette M."/>
            <person name="Clark R.M."/>
            <person name="Quesneville H."/>
            <person name="Nordborg M."/>
            <person name="Gaut B.S."/>
            <person name="Lysak M.A."/>
            <person name="Jenkins J."/>
            <person name="Grimwood J."/>
            <person name="Chapman J."/>
            <person name="Prochnik S."/>
            <person name="Shu S."/>
            <person name="Rokhsar D."/>
            <person name="Schmutz J."/>
            <person name="Weigel D."/>
            <person name="Wright S.I."/>
        </authorList>
    </citation>
    <scope>NUCLEOTIDE SEQUENCE [LARGE SCALE GENOMIC DNA]</scope>
    <source>
        <strain evidence="5">cv. Monte Gargano</strain>
    </source>
</reference>
<feature type="compositionally biased region" description="Acidic residues" evidence="3">
    <location>
        <begin position="398"/>
        <end position="408"/>
    </location>
</feature>
<dbReference type="GO" id="GO:0009966">
    <property type="term" value="P:regulation of signal transduction"/>
    <property type="evidence" value="ECO:0007669"/>
    <property type="project" value="InterPro"/>
</dbReference>
<keyword evidence="5" id="KW-1185">Reference proteome</keyword>
<dbReference type="AlphaFoldDB" id="R0G7Q6"/>